<keyword evidence="1 5" id="KW-0560">Oxidoreductase</keyword>
<proteinExistence type="predicted"/>
<dbReference type="PANTHER" id="PTHR32154">
    <property type="entry name" value="PYRUVATE-FLAVODOXIN OXIDOREDUCTASE-RELATED"/>
    <property type="match status" value="1"/>
</dbReference>
<dbReference type="InterPro" id="IPR002869">
    <property type="entry name" value="Pyrv_flavodox_OxRed_cen"/>
</dbReference>
<dbReference type="Gene3D" id="3.40.920.10">
    <property type="entry name" value="Pyruvate-ferredoxin oxidoreductase, PFOR, domain III"/>
    <property type="match status" value="1"/>
</dbReference>
<dbReference type="InterPro" id="IPR002880">
    <property type="entry name" value="Pyrv_Fd/Flavodoxin_OxRdtase_N"/>
</dbReference>
<evidence type="ECO:0000259" key="3">
    <source>
        <dbReference type="Pfam" id="PF01855"/>
    </source>
</evidence>
<sequence>MDYNILIGGKAGQGVETAAILLTDIIHQAGLNIFSSKDYMSRIRGGHNFVTIRFSEKEIYSHSNDYDLIISLDTNTLDIHLKDLKKDGYIIQGSDIDFSYHNLLSLNAKKISSDAGNPRAYNSVLLGAATKFFNLPIDSLENVFSKHFSSLIIKQNLAAFMEGYDSSVKIHDTFIFKKIPNKILSNSNESFAAGSYAGGLTFYSAYPMTPSTSIMKFLSGIQKEAGILVEQAEDEISAINMAIGASFAGARAMTGSSGGGFSLMVEGLGLSGITETPLVIAEVQRPGPATGLSTRTEQSDLLFTVFASQGEFPRVVTTIINHEDAFTKGIRSLNIAEKYQIPVIVLSDQYLADAVKTTTDFDLEEIVLEDSILREKVEDYKRYEFTESGISPRLIPGSIDGMTVLYDSHEHNEKGEIVEDSFTRNKMMAKRMNKEALILENEIIEPEYFGHNEPEYVLVGFGSTWGALREVAEIFEEENLKIGSLIFSDIWPLPRKKIEELNSHNPIFINVEQNFTGQLANLISMKTYIKFRNNILKYDGRPLSVKEIYTKAKEIISYD</sequence>
<dbReference type="Gene3D" id="3.40.50.970">
    <property type="match status" value="1"/>
</dbReference>
<evidence type="ECO:0000259" key="4">
    <source>
        <dbReference type="Pfam" id="PF17147"/>
    </source>
</evidence>
<feature type="domain" description="Pyruvate/ketoisovalerate oxidoreductase catalytic" evidence="2">
    <location>
        <begin position="11"/>
        <end position="165"/>
    </location>
</feature>
<evidence type="ECO:0000256" key="1">
    <source>
        <dbReference type="ARBA" id="ARBA00023002"/>
    </source>
</evidence>
<dbReference type="InterPro" id="IPR022367">
    <property type="entry name" value="2-oxoacid/accept_OxRdtase_asu"/>
</dbReference>
<evidence type="ECO:0000259" key="2">
    <source>
        <dbReference type="Pfam" id="PF01558"/>
    </source>
</evidence>
<dbReference type="InterPro" id="IPR029061">
    <property type="entry name" value="THDP-binding"/>
</dbReference>
<feature type="domain" description="Pyruvate:ferredoxin oxidoreductase core" evidence="4">
    <location>
        <begin position="455"/>
        <end position="548"/>
    </location>
</feature>
<dbReference type="SUPFAM" id="SSF52518">
    <property type="entry name" value="Thiamin diphosphate-binding fold (THDP-binding)"/>
    <property type="match status" value="1"/>
</dbReference>
<protein>
    <submittedName>
        <fullName evidence="5">2-oxoglutarate ferredoxin oxidoreductase subunit alpha</fullName>
        <ecNumber evidence="5">1.2.7.11</ecNumber>
        <ecNumber evidence="5">1.2.7.3</ecNumber>
    </submittedName>
</protein>
<dbReference type="EC" id="1.2.7.11" evidence="5"/>
<reference evidence="5 6" key="1">
    <citation type="submission" date="2021-03" db="EMBL/GenBank/DDBJ databases">
        <title>Genomic Encyclopedia of Type Strains, Phase IV (KMG-IV): sequencing the most valuable type-strain genomes for metagenomic binning, comparative biology and taxonomic classification.</title>
        <authorList>
            <person name="Goeker M."/>
        </authorList>
    </citation>
    <scope>NUCLEOTIDE SEQUENCE [LARGE SCALE GENOMIC DNA]</scope>
    <source>
        <strain evidence="5 6">DSM 27512</strain>
    </source>
</reference>
<name>A0ABS4KEZ9_9FIRM</name>
<dbReference type="SUPFAM" id="SSF52922">
    <property type="entry name" value="TK C-terminal domain-like"/>
    <property type="match status" value="1"/>
</dbReference>
<dbReference type="GO" id="GO:0047553">
    <property type="term" value="F:2-oxoglutarate synthase activity"/>
    <property type="evidence" value="ECO:0007669"/>
    <property type="project" value="UniProtKB-EC"/>
</dbReference>
<dbReference type="Pfam" id="PF17147">
    <property type="entry name" value="PFOR_II"/>
    <property type="match status" value="1"/>
</dbReference>
<accession>A0ABS4KEZ9</accession>
<dbReference type="PANTHER" id="PTHR32154:SF20">
    <property type="entry name" value="2-OXOGLUTARATE OXIDOREDUCTASE SUBUNIT KORA"/>
    <property type="match status" value="1"/>
</dbReference>
<dbReference type="EMBL" id="JAGGLI010000001">
    <property type="protein sequence ID" value="MBP2026336.1"/>
    <property type="molecule type" value="Genomic_DNA"/>
</dbReference>
<evidence type="ECO:0000313" key="5">
    <source>
        <dbReference type="EMBL" id="MBP2026336.1"/>
    </source>
</evidence>
<dbReference type="Pfam" id="PF01855">
    <property type="entry name" value="POR_N"/>
    <property type="match status" value="1"/>
</dbReference>
<dbReference type="Gene3D" id="3.40.50.920">
    <property type="match status" value="1"/>
</dbReference>
<dbReference type="SUPFAM" id="SSF53323">
    <property type="entry name" value="Pyruvate-ferredoxin oxidoreductase, PFOR, domain III"/>
    <property type="match status" value="1"/>
</dbReference>
<dbReference type="NCBIfam" id="TIGR03710">
    <property type="entry name" value="OAFO_sf"/>
    <property type="match status" value="1"/>
</dbReference>
<organism evidence="5 6">
    <name type="scientific">Acetoanaerobium pronyense</name>
    <dbReference type="NCBI Taxonomy" id="1482736"/>
    <lineage>
        <taxon>Bacteria</taxon>
        <taxon>Bacillati</taxon>
        <taxon>Bacillota</taxon>
        <taxon>Clostridia</taxon>
        <taxon>Peptostreptococcales</taxon>
        <taxon>Filifactoraceae</taxon>
        <taxon>Acetoanaerobium</taxon>
    </lineage>
</organism>
<dbReference type="InterPro" id="IPR019752">
    <property type="entry name" value="Pyrv/ketoisovalerate_OxRed_cat"/>
</dbReference>
<dbReference type="Pfam" id="PF01558">
    <property type="entry name" value="POR"/>
    <property type="match status" value="1"/>
</dbReference>
<dbReference type="InterPro" id="IPR009014">
    <property type="entry name" value="Transketo_C/PFOR_II"/>
</dbReference>
<dbReference type="CDD" id="cd07034">
    <property type="entry name" value="TPP_PYR_PFOR_IOR-alpha_like"/>
    <property type="match status" value="1"/>
</dbReference>
<keyword evidence="6" id="KW-1185">Reference proteome</keyword>
<comment type="caution">
    <text evidence="5">The sequence shown here is derived from an EMBL/GenBank/DDBJ whole genome shotgun (WGS) entry which is preliminary data.</text>
</comment>
<dbReference type="EC" id="1.2.7.3" evidence="5"/>
<dbReference type="InterPro" id="IPR033412">
    <property type="entry name" value="PFOR_II"/>
</dbReference>
<evidence type="ECO:0000313" key="6">
    <source>
        <dbReference type="Proteomes" id="UP001314903"/>
    </source>
</evidence>
<dbReference type="RefSeq" id="WP_209658280.1">
    <property type="nucleotide sequence ID" value="NZ_JAGGLI010000001.1"/>
</dbReference>
<gene>
    <name evidence="5" type="ORF">J2Z35_000125</name>
</gene>
<feature type="domain" description="Pyruvate flavodoxin/ferredoxin oxidoreductase pyrimidine binding" evidence="3">
    <location>
        <begin position="194"/>
        <end position="425"/>
    </location>
</feature>
<dbReference type="Proteomes" id="UP001314903">
    <property type="component" value="Unassembled WGS sequence"/>
</dbReference>
<dbReference type="InterPro" id="IPR050722">
    <property type="entry name" value="Pyruvate:ferred/Flavod_OxRd"/>
</dbReference>